<dbReference type="PANTHER" id="PTHR22806">
    <property type="entry name" value="NUCLEOPORIN NUP37 P37 -RELATED"/>
    <property type="match status" value="1"/>
</dbReference>
<sequence>MQSRMKQDLTRSATYTVDCEDFVHVVEFNPFASSGVGSLIAYGGNNYVVVASCRFQVNQSGHNCMAFTQ</sequence>
<reference evidence="1" key="1">
    <citation type="thesis" date="2020" institute="ProQuest LLC" country="789 East Eisenhower Parkway, Ann Arbor, MI, USA">
        <title>Comparative Genomics and Chromosome Evolution.</title>
        <authorList>
            <person name="Mudd A.B."/>
        </authorList>
    </citation>
    <scope>NUCLEOTIDE SEQUENCE</scope>
    <source>
        <strain evidence="1">237g6f4</strain>
        <tissue evidence="1">Blood</tissue>
    </source>
</reference>
<evidence type="ECO:0000313" key="2">
    <source>
        <dbReference type="Proteomes" id="UP000824782"/>
    </source>
</evidence>
<dbReference type="GO" id="GO:0031080">
    <property type="term" value="C:nuclear pore outer ring"/>
    <property type="evidence" value="ECO:0007669"/>
    <property type="project" value="InterPro"/>
</dbReference>
<dbReference type="Proteomes" id="UP000824782">
    <property type="component" value="Unassembled WGS sequence"/>
</dbReference>
<name>A0AAV7C099_ENGPU</name>
<dbReference type="EMBL" id="WNYA01000004">
    <property type="protein sequence ID" value="KAG8578381.1"/>
    <property type="molecule type" value="Genomic_DNA"/>
</dbReference>
<dbReference type="AlphaFoldDB" id="A0AAV7C099"/>
<protein>
    <submittedName>
        <fullName evidence="1">Uncharacterized protein</fullName>
    </submittedName>
</protein>
<proteinExistence type="predicted"/>
<evidence type="ECO:0000313" key="1">
    <source>
        <dbReference type="EMBL" id="KAG8578381.1"/>
    </source>
</evidence>
<dbReference type="PANTHER" id="PTHR22806:SF0">
    <property type="entry name" value="NUCLEOPORIN NUP37"/>
    <property type="match status" value="1"/>
</dbReference>
<gene>
    <name evidence="1" type="ORF">GDO81_010469</name>
</gene>
<keyword evidence="2" id="KW-1185">Reference proteome</keyword>
<dbReference type="InterPro" id="IPR037626">
    <property type="entry name" value="NUP37"/>
</dbReference>
<comment type="caution">
    <text evidence="1">The sequence shown here is derived from an EMBL/GenBank/DDBJ whole genome shotgun (WGS) entry which is preliminary data.</text>
</comment>
<organism evidence="1 2">
    <name type="scientific">Engystomops pustulosus</name>
    <name type="common">Tungara frog</name>
    <name type="synonym">Physalaemus pustulosus</name>
    <dbReference type="NCBI Taxonomy" id="76066"/>
    <lineage>
        <taxon>Eukaryota</taxon>
        <taxon>Metazoa</taxon>
        <taxon>Chordata</taxon>
        <taxon>Craniata</taxon>
        <taxon>Vertebrata</taxon>
        <taxon>Euteleostomi</taxon>
        <taxon>Amphibia</taxon>
        <taxon>Batrachia</taxon>
        <taxon>Anura</taxon>
        <taxon>Neobatrachia</taxon>
        <taxon>Hyloidea</taxon>
        <taxon>Leptodactylidae</taxon>
        <taxon>Leiuperinae</taxon>
        <taxon>Engystomops</taxon>
    </lineage>
</organism>
<accession>A0AAV7C099</accession>